<sequence length="66" mass="8025">MRREDAFSISLLHRRVVMKHFARADVDNFYFRIEYRKDEFEKIKKLALTLELAYALCERDTICEIP</sequence>
<evidence type="ECO:0000313" key="1">
    <source>
        <dbReference type="EMBL" id="OGG71123.1"/>
    </source>
</evidence>
<reference evidence="1 2" key="1">
    <citation type="journal article" date="2016" name="Nat. Commun.">
        <title>Thousands of microbial genomes shed light on interconnected biogeochemical processes in an aquifer system.</title>
        <authorList>
            <person name="Anantharaman K."/>
            <person name="Brown C.T."/>
            <person name="Hug L.A."/>
            <person name="Sharon I."/>
            <person name="Castelle C.J."/>
            <person name="Probst A.J."/>
            <person name="Thomas B.C."/>
            <person name="Singh A."/>
            <person name="Wilkins M.J."/>
            <person name="Karaoz U."/>
            <person name="Brodie E.L."/>
            <person name="Williams K.H."/>
            <person name="Hubbard S.S."/>
            <person name="Banfield J.F."/>
        </authorList>
    </citation>
    <scope>NUCLEOTIDE SEQUENCE [LARGE SCALE GENOMIC DNA]</scope>
</reference>
<comment type="caution">
    <text evidence="1">The sequence shown here is derived from an EMBL/GenBank/DDBJ whole genome shotgun (WGS) entry which is preliminary data.</text>
</comment>
<name>A0A1F6EBR9_9BACT</name>
<protein>
    <submittedName>
        <fullName evidence="1">Uncharacterized protein</fullName>
    </submittedName>
</protein>
<evidence type="ECO:0000313" key="2">
    <source>
        <dbReference type="Proteomes" id="UP000176689"/>
    </source>
</evidence>
<organism evidence="1 2">
    <name type="scientific">Candidatus Kaiserbacteria bacterium RIFCSPHIGHO2_12_FULL_53_13</name>
    <dbReference type="NCBI Taxonomy" id="1798502"/>
    <lineage>
        <taxon>Bacteria</taxon>
        <taxon>Candidatus Kaiseribacteriota</taxon>
    </lineage>
</organism>
<accession>A0A1F6EBR9</accession>
<gene>
    <name evidence="1" type="ORF">A3F27_02150</name>
</gene>
<dbReference type="EMBL" id="MFLP01000014">
    <property type="protein sequence ID" value="OGG71123.1"/>
    <property type="molecule type" value="Genomic_DNA"/>
</dbReference>
<dbReference type="Proteomes" id="UP000176689">
    <property type="component" value="Unassembled WGS sequence"/>
</dbReference>
<proteinExistence type="predicted"/>
<dbReference type="AlphaFoldDB" id="A0A1F6EBR9"/>